<accession>A0ABT1M9R2</accession>
<dbReference type="Gene3D" id="3.10.28.10">
    <property type="entry name" value="Homing endonucleases"/>
    <property type="match status" value="1"/>
</dbReference>
<protein>
    <submittedName>
        <fullName evidence="4">Endonuclease</fullName>
    </submittedName>
</protein>
<evidence type="ECO:0000256" key="1">
    <source>
        <dbReference type="ARBA" id="ARBA00022741"/>
    </source>
</evidence>
<evidence type="ECO:0000313" key="5">
    <source>
        <dbReference type="Proteomes" id="UP001651690"/>
    </source>
</evidence>
<gene>
    <name evidence="4" type="ORF">NM203_22495</name>
</gene>
<reference evidence="4 5" key="1">
    <citation type="submission" date="2022-06" db="EMBL/GenBank/DDBJ databases">
        <title>Mycolicibacterium sp. CAU 1645 isolated from seawater.</title>
        <authorList>
            <person name="Kim W."/>
        </authorList>
    </citation>
    <scope>NUCLEOTIDE SEQUENCE [LARGE SCALE GENOMIC DNA]</scope>
    <source>
        <strain evidence="4 5">CAU 1645</strain>
    </source>
</reference>
<dbReference type="InterPro" id="IPR036844">
    <property type="entry name" value="Hint_dom_sf"/>
</dbReference>
<name>A0ABT1M9R2_9MYCO</name>
<keyword evidence="5" id="KW-1185">Reference proteome</keyword>
<dbReference type="PRINTS" id="PR00379">
    <property type="entry name" value="INTEIN"/>
</dbReference>
<dbReference type="InterPro" id="IPR006142">
    <property type="entry name" value="INTEIN"/>
</dbReference>
<dbReference type="InterPro" id="IPR004860">
    <property type="entry name" value="LAGLIDADG_dom"/>
</dbReference>
<evidence type="ECO:0000259" key="3">
    <source>
        <dbReference type="PROSITE" id="PS50819"/>
    </source>
</evidence>
<dbReference type="InterPro" id="IPR004042">
    <property type="entry name" value="Intein_endonuc_central"/>
</dbReference>
<dbReference type="EMBL" id="JANDBD010000009">
    <property type="protein sequence ID" value="MCP9274964.1"/>
    <property type="molecule type" value="Genomic_DNA"/>
</dbReference>
<comment type="caution">
    <text evidence="4">The sequence shown here is derived from an EMBL/GenBank/DDBJ whole genome shotgun (WGS) entry which is preliminary data.</text>
</comment>
<keyword evidence="4" id="KW-0255">Endonuclease</keyword>
<organism evidence="4 5">
    <name type="scientific">Mycolicibacterium arenosum</name>
    <dbReference type="NCBI Taxonomy" id="2952157"/>
    <lineage>
        <taxon>Bacteria</taxon>
        <taxon>Bacillati</taxon>
        <taxon>Actinomycetota</taxon>
        <taxon>Actinomycetes</taxon>
        <taxon>Mycobacteriales</taxon>
        <taxon>Mycobacteriaceae</taxon>
        <taxon>Mycolicibacterium</taxon>
    </lineage>
</organism>
<dbReference type="Pfam" id="PF14528">
    <property type="entry name" value="LAGLIDADG_3"/>
    <property type="match status" value="1"/>
</dbReference>
<dbReference type="PROSITE" id="PS50819">
    <property type="entry name" value="INTEIN_ENDONUCLEASE"/>
    <property type="match status" value="1"/>
</dbReference>
<dbReference type="InterPro" id="IPR027434">
    <property type="entry name" value="Homing_endonucl"/>
</dbReference>
<dbReference type="Pfam" id="PF14890">
    <property type="entry name" value="Intein_splicing"/>
    <property type="match status" value="1"/>
</dbReference>
<evidence type="ECO:0000256" key="2">
    <source>
        <dbReference type="ARBA" id="ARBA00022840"/>
    </source>
</evidence>
<keyword evidence="4" id="KW-0378">Hydrolase</keyword>
<dbReference type="CDD" id="cd00081">
    <property type="entry name" value="Hint"/>
    <property type="match status" value="1"/>
</dbReference>
<keyword evidence="1" id="KW-0547">Nucleotide-binding</keyword>
<feature type="domain" description="DOD-type homing endonuclease" evidence="3">
    <location>
        <begin position="99"/>
        <end position="246"/>
    </location>
</feature>
<dbReference type="SUPFAM" id="SSF55608">
    <property type="entry name" value="Homing endonucleases"/>
    <property type="match status" value="1"/>
</dbReference>
<dbReference type="Proteomes" id="UP001651690">
    <property type="component" value="Unassembled WGS sequence"/>
</dbReference>
<proteinExistence type="predicted"/>
<dbReference type="GO" id="GO:0004519">
    <property type="term" value="F:endonuclease activity"/>
    <property type="evidence" value="ECO:0007669"/>
    <property type="project" value="UniProtKB-KW"/>
</dbReference>
<keyword evidence="2" id="KW-0067">ATP-binding</keyword>
<evidence type="ECO:0000313" key="4">
    <source>
        <dbReference type="EMBL" id="MCP9274964.1"/>
    </source>
</evidence>
<sequence>MAVADLVGTGERPPVWSLNERGHMVARAVSGLTGGGRREAFIVRLASGREMEASADTSLMTLGGWVPISNLHVGDRVAIPRRVPAPSDVRPMADDELVLLAHMIGDGSCVKSQPIRYASIDEINLSAVTKAALHFGVTAKRDDYAAARVTTLRLPAPYHLTHGRRNPVAAWLDGFGIFGKRSYEKFVPAPVFAAPNQQIALFLMHLWSTDGCITWDAKQRLGNVYYASTSRRLVDDVRQLLLRLGIPTRLYRVAQGRYRDAWHLRVFGAGNQRRFLTVVDAHGLKFFAAREVLSNLQGIASNENVDTVPSEVWDTVRQRLRDQGMSHRAFADSMGIKFCGNAMWKPSPSRSRLHRAAAILDDRGLHDLTTNDVLWDRVVEITGIGEQDVYRVEVDGADNVVANGISVRASHDVNTGDAITR</sequence>
<dbReference type="SUPFAM" id="SSF51294">
    <property type="entry name" value="Hedgehog/intein (Hint) domain"/>
    <property type="match status" value="1"/>
</dbReference>
<keyword evidence="4" id="KW-0540">Nuclease</keyword>
<dbReference type="Gene3D" id="2.170.16.10">
    <property type="entry name" value="Hedgehog/Intein (Hint) domain"/>
    <property type="match status" value="2"/>
</dbReference>